<keyword evidence="1" id="KW-1133">Transmembrane helix</keyword>
<evidence type="ECO:0008006" key="4">
    <source>
        <dbReference type="Google" id="ProtNLM"/>
    </source>
</evidence>
<evidence type="ECO:0000256" key="1">
    <source>
        <dbReference type="SAM" id="Phobius"/>
    </source>
</evidence>
<proteinExistence type="predicted"/>
<keyword evidence="1" id="KW-0812">Transmembrane</keyword>
<dbReference type="AlphaFoldDB" id="A0A1A9GHQ5"/>
<dbReference type="InterPro" id="IPR008993">
    <property type="entry name" value="TIMP-like_OB-fold"/>
</dbReference>
<dbReference type="EMBL" id="CP015079">
    <property type="protein sequence ID" value="ANH37837.1"/>
    <property type="molecule type" value="Genomic_DNA"/>
</dbReference>
<dbReference type="Proteomes" id="UP000077868">
    <property type="component" value="Chromosome"/>
</dbReference>
<dbReference type="Gene3D" id="2.40.50.120">
    <property type="match status" value="1"/>
</dbReference>
<name>A0A1A9GHQ5_9ACTN</name>
<keyword evidence="1" id="KW-0472">Membrane</keyword>
<accession>A0A1A9GHQ5</accession>
<gene>
    <name evidence="2" type="ORF">I601_1398</name>
</gene>
<reference evidence="2 3" key="1">
    <citation type="submission" date="2016-03" db="EMBL/GenBank/DDBJ databases">
        <title>Complete genome sequence of a soil Actinobacterium, Nocardioides dokdonensis FR1436.</title>
        <authorList>
            <person name="Kwon S.-K."/>
            <person name="Kim K."/>
            <person name="Kim J.F."/>
        </authorList>
    </citation>
    <scope>NUCLEOTIDE SEQUENCE [LARGE SCALE GENOMIC DNA]</scope>
    <source>
        <strain evidence="2 3">FR1436</strain>
    </source>
</reference>
<dbReference type="STRING" id="1300347.I601_1398"/>
<feature type="transmembrane region" description="Helical" evidence="1">
    <location>
        <begin position="195"/>
        <end position="213"/>
    </location>
</feature>
<keyword evidence="3" id="KW-1185">Reference proteome</keyword>
<protein>
    <recommendedName>
        <fullName evidence="4">Tissue inhibitor of metalloproteinase</fullName>
    </recommendedName>
</protein>
<dbReference type="PATRIC" id="fig|1300347.3.peg.1398"/>
<dbReference type="KEGG" id="ndk:I601_1398"/>
<organism evidence="2 3">
    <name type="scientific">Nocardioides dokdonensis FR1436</name>
    <dbReference type="NCBI Taxonomy" id="1300347"/>
    <lineage>
        <taxon>Bacteria</taxon>
        <taxon>Bacillati</taxon>
        <taxon>Actinomycetota</taxon>
        <taxon>Actinomycetes</taxon>
        <taxon>Propionibacteriales</taxon>
        <taxon>Nocardioidaceae</taxon>
        <taxon>Nocardioides</taxon>
    </lineage>
</organism>
<evidence type="ECO:0000313" key="2">
    <source>
        <dbReference type="EMBL" id="ANH37837.1"/>
    </source>
</evidence>
<evidence type="ECO:0000313" key="3">
    <source>
        <dbReference type="Proteomes" id="UP000077868"/>
    </source>
</evidence>
<sequence>MTARPGSPALARRLGAPLVGLGLLLGLLLGPLLGMGSLLSPAAASGQKCDSDTSVSSRARQAQAVFTGKVVSSSAKRLSGGQRGVEVTHEVEVDLVYKGGSRVTETTVEVVTTRSSGGCDLGRLQDDTTYAFFVTGDEESRLLAAGDSGTAPSDAALMREVEQIFPNPSPPVAAEPPSAQFDRLQLEPLRPLSRALAPGAAMVIVGGLGLILARRLARR</sequence>